<evidence type="ECO:0000259" key="7">
    <source>
        <dbReference type="Pfam" id="PF01494"/>
    </source>
</evidence>
<dbReference type="PANTHER" id="PTHR13789:SF318">
    <property type="entry name" value="GERANYLGERANYL DIPHOSPHATE REDUCTASE"/>
    <property type="match status" value="1"/>
</dbReference>
<comment type="caution">
    <text evidence="8">The sequence shown here is derived from an EMBL/GenBank/DDBJ whole genome shotgun (WGS) entry which is preliminary data.</text>
</comment>
<keyword evidence="9" id="KW-1185">Reference proteome</keyword>
<evidence type="ECO:0000256" key="1">
    <source>
        <dbReference type="ARBA" id="ARBA00001974"/>
    </source>
</evidence>
<feature type="chain" id="PRO_5046235753" evidence="6">
    <location>
        <begin position="21"/>
        <end position="402"/>
    </location>
</feature>
<keyword evidence="6" id="KW-0732">Signal</keyword>
<comment type="cofactor">
    <cofactor evidence="1">
        <name>FAD</name>
        <dbReference type="ChEBI" id="CHEBI:57692"/>
    </cofactor>
</comment>
<dbReference type="GO" id="GO:0004497">
    <property type="term" value="F:monooxygenase activity"/>
    <property type="evidence" value="ECO:0007669"/>
    <property type="project" value="UniProtKB-KW"/>
</dbReference>
<reference evidence="9" key="1">
    <citation type="submission" date="2023-07" db="EMBL/GenBank/DDBJ databases">
        <title>30 novel species of actinomycetes from the DSMZ collection.</title>
        <authorList>
            <person name="Nouioui I."/>
        </authorList>
    </citation>
    <scope>NUCLEOTIDE SEQUENCE [LARGE SCALE GENOMIC DNA]</scope>
    <source>
        <strain evidence="9">DSM 44938</strain>
    </source>
</reference>
<evidence type="ECO:0000256" key="5">
    <source>
        <dbReference type="ARBA" id="ARBA00023033"/>
    </source>
</evidence>
<evidence type="ECO:0000256" key="6">
    <source>
        <dbReference type="SAM" id="SignalP"/>
    </source>
</evidence>
<keyword evidence="2" id="KW-0285">Flavoprotein</keyword>
<feature type="domain" description="FAD-binding" evidence="7">
    <location>
        <begin position="6"/>
        <end position="349"/>
    </location>
</feature>
<feature type="signal peptide" evidence="6">
    <location>
        <begin position="1"/>
        <end position="20"/>
    </location>
</feature>
<dbReference type="Proteomes" id="UP001183246">
    <property type="component" value="Unassembled WGS sequence"/>
</dbReference>
<keyword evidence="5 8" id="KW-0503">Monooxygenase</keyword>
<evidence type="ECO:0000313" key="8">
    <source>
        <dbReference type="EMBL" id="MDT0346878.1"/>
    </source>
</evidence>
<dbReference type="InterPro" id="IPR036188">
    <property type="entry name" value="FAD/NAD-bd_sf"/>
</dbReference>
<evidence type="ECO:0000313" key="9">
    <source>
        <dbReference type="Proteomes" id="UP001183246"/>
    </source>
</evidence>
<evidence type="ECO:0000256" key="4">
    <source>
        <dbReference type="ARBA" id="ARBA00023002"/>
    </source>
</evidence>
<proteinExistence type="predicted"/>
<keyword evidence="4" id="KW-0560">Oxidoreductase</keyword>
<name>A0ABU2MYZ8_9ACTN</name>
<dbReference type="EMBL" id="JAVREL010000025">
    <property type="protein sequence ID" value="MDT0346878.1"/>
    <property type="molecule type" value="Genomic_DNA"/>
</dbReference>
<dbReference type="SUPFAM" id="SSF51905">
    <property type="entry name" value="FAD/NAD(P)-binding domain"/>
    <property type="match status" value="1"/>
</dbReference>
<keyword evidence="3" id="KW-0274">FAD</keyword>
<dbReference type="RefSeq" id="WP_311708002.1">
    <property type="nucleotide sequence ID" value="NZ_JAVREL010000025.1"/>
</dbReference>
<accession>A0ABU2MYZ8</accession>
<protein>
    <submittedName>
        <fullName evidence="8">FAD-dependent monooxygenase</fullName>
    </submittedName>
</protein>
<organism evidence="8 9">
    <name type="scientific">Streptomyces litchfieldiae</name>
    <dbReference type="NCBI Taxonomy" id="3075543"/>
    <lineage>
        <taxon>Bacteria</taxon>
        <taxon>Bacillati</taxon>
        <taxon>Actinomycetota</taxon>
        <taxon>Actinomycetes</taxon>
        <taxon>Kitasatosporales</taxon>
        <taxon>Streptomycetaceae</taxon>
        <taxon>Streptomyces</taxon>
    </lineage>
</organism>
<dbReference type="Gene3D" id="3.50.50.60">
    <property type="entry name" value="FAD/NAD(P)-binding domain"/>
    <property type="match status" value="1"/>
</dbReference>
<sequence>MTRKITAVVAGGGIGGLASAAALARAGLAVTVVERAERLADVGSGLALYPNGVAAADAIGAGLGRRIRATGHVVRPDEKRLLLDAAGKVLSEDPIGDVGQRFGAPPVFILRTALQTALAEEAVAAGTTVRLGTSVTGYDADPKGVTVRLSDGGTLTADVLVAADGIKSVIREALLNDGPPQYRGYSSVRGRTRGSEMYPRPFVANGRGLQLFVAPVGDDTMYWTAKITAPPGMWPAKGPAGARRALLEALAGWHPPVVRLIEGAENDVLVTDIHDRDPVTRWTDGRAVLLGDAAHPMVPALGQGANMALEDAVVLAEALGSAASPAAADVAAALAAYEGRRVARAAKVVLHSRRQGDTDQGAGRFREFVRNGMMRFRGRKDAAIFDVVDWRPAGARLEVERS</sequence>
<dbReference type="PRINTS" id="PR00420">
    <property type="entry name" value="RNGMNOXGNASE"/>
</dbReference>
<evidence type="ECO:0000256" key="3">
    <source>
        <dbReference type="ARBA" id="ARBA00022827"/>
    </source>
</evidence>
<evidence type="ECO:0000256" key="2">
    <source>
        <dbReference type="ARBA" id="ARBA00022630"/>
    </source>
</evidence>
<gene>
    <name evidence="8" type="ORF">RM590_30495</name>
</gene>
<dbReference type="PANTHER" id="PTHR13789">
    <property type="entry name" value="MONOOXYGENASE"/>
    <property type="match status" value="1"/>
</dbReference>
<dbReference type="InterPro" id="IPR050493">
    <property type="entry name" value="FAD-dep_Monooxygenase_BioMet"/>
</dbReference>
<dbReference type="Pfam" id="PF01494">
    <property type="entry name" value="FAD_binding_3"/>
    <property type="match status" value="1"/>
</dbReference>
<dbReference type="InterPro" id="IPR002938">
    <property type="entry name" value="FAD-bd"/>
</dbReference>